<feature type="compositionally biased region" description="Pro residues" evidence="1">
    <location>
        <begin position="317"/>
        <end position="327"/>
    </location>
</feature>
<feature type="region of interest" description="Disordered" evidence="1">
    <location>
        <begin position="31"/>
        <end position="177"/>
    </location>
</feature>
<proteinExistence type="predicted"/>
<feature type="region of interest" description="Disordered" evidence="1">
    <location>
        <begin position="189"/>
        <end position="219"/>
    </location>
</feature>
<reference evidence="2" key="2">
    <citation type="submission" date="2022-01" db="EMBL/GenBank/DDBJ databases">
        <authorList>
            <person name="Yamashiro T."/>
            <person name="Shiraishi A."/>
            <person name="Satake H."/>
            <person name="Nakayama K."/>
        </authorList>
    </citation>
    <scope>NUCLEOTIDE SEQUENCE</scope>
</reference>
<feature type="compositionally biased region" description="Acidic residues" evidence="1">
    <location>
        <begin position="198"/>
        <end position="207"/>
    </location>
</feature>
<protein>
    <submittedName>
        <fullName evidence="2">Uncharacterized protein</fullName>
    </submittedName>
</protein>
<feature type="compositionally biased region" description="Low complexity" evidence="1">
    <location>
        <begin position="605"/>
        <end position="618"/>
    </location>
</feature>
<evidence type="ECO:0000313" key="2">
    <source>
        <dbReference type="EMBL" id="GJT09867.1"/>
    </source>
</evidence>
<feature type="region of interest" description="Disordered" evidence="1">
    <location>
        <begin position="605"/>
        <end position="627"/>
    </location>
</feature>
<evidence type="ECO:0000313" key="3">
    <source>
        <dbReference type="Proteomes" id="UP001151760"/>
    </source>
</evidence>
<gene>
    <name evidence="2" type="ORF">Tco_0856909</name>
</gene>
<comment type="caution">
    <text evidence="2">The sequence shown here is derived from an EMBL/GenBank/DDBJ whole genome shotgun (WGS) entry which is preliminary data.</text>
</comment>
<sequence length="627" mass="68669">MSTILHVAFDLLRDALSAIFGLSELKPRYEDLSDIGSPRADDHELLEPPYMLEDPYAEAALQAPPSPDYVPGPEEPEQAPPSPDYVPGPEHDDDEIVAEDQPYAEDASPIAQSPDYVPESDPEADPEEDDDEDPEEDPIDYSADGGDDGDDEMDIEEDEDADMDIDEEDEDVEIDEEEHLAPAYPVVVALPATAPSAEETEPFETDESAATPPPHPAYRMTARITIPEPLPVPAWSDSEVARLLAISSPPASPLSPWSSSPPQIPFPVSPPPPVLTAPPPSPIRSLGYRAATIRMRAEAAATSHSLPLPPPFILSPTRPDAPPPMPTSAPTSFPPLHREDRPEVNLPPRMGLGLALGPGYEVGESSAAAAARPAGGFRADYGFVATMDRQVRRDPERYVGYGITDSWDEIVETLQGAPVSTDTELGAHMREFESLVRRDTDEIYTRLDDEQGQRQLLAGRVNMLFRDRRAHAHTRQLMETEAGMSREAWRRAMDSSDLAHGGVISLRTTVHAQMSEITELRSADHRRQRAMSDLLETDRRRREEMRELRAADRTRQQQIIQTLTAVQTLQRETIPLQGLVTTLQGQVTALQGQVMTLQGQVTVLQGQQGPAGGPAQPELPEDTGSSS</sequence>
<accession>A0ABQ5B847</accession>
<name>A0ABQ5B847_9ASTR</name>
<dbReference type="EMBL" id="BQNB010012943">
    <property type="protein sequence ID" value="GJT09867.1"/>
    <property type="molecule type" value="Genomic_DNA"/>
</dbReference>
<organism evidence="2 3">
    <name type="scientific">Tanacetum coccineum</name>
    <dbReference type="NCBI Taxonomy" id="301880"/>
    <lineage>
        <taxon>Eukaryota</taxon>
        <taxon>Viridiplantae</taxon>
        <taxon>Streptophyta</taxon>
        <taxon>Embryophyta</taxon>
        <taxon>Tracheophyta</taxon>
        <taxon>Spermatophyta</taxon>
        <taxon>Magnoliopsida</taxon>
        <taxon>eudicotyledons</taxon>
        <taxon>Gunneridae</taxon>
        <taxon>Pentapetalae</taxon>
        <taxon>asterids</taxon>
        <taxon>campanulids</taxon>
        <taxon>Asterales</taxon>
        <taxon>Asteraceae</taxon>
        <taxon>Asteroideae</taxon>
        <taxon>Anthemideae</taxon>
        <taxon>Anthemidinae</taxon>
        <taxon>Tanacetum</taxon>
    </lineage>
</organism>
<dbReference type="Proteomes" id="UP001151760">
    <property type="component" value="Unassembled WGS sequence"/>
</dbReference>
<feature type="region of interest" description="Disordered" evidence="1">
    <location>
        <begin position="317"/>
        <end position="338"/>
    </location>
</feature>
<feature type="compositionally biased region" description="Acidic residues" evidence="1">
    <location>
        <begin position="118"/>
        <end position="177"/>
    </location>
</feature>
<keyword evidence="3" id="KW-1185">Reference proteome</keyword>
<evidence type="ECO:0000256" key="1">
    <source>
        <dbReference type="SAM" id="MobiDB-lite"/>
    </source>
</evidence>
<reference evidence="2" key="1">
    <citation type="journal article" date="2022" name="Int. J. Mol. Sci.">
        <title>Draft Genome of Tanacetum Coccineum: Genomic Comparison of Closely Related Tanacetum-Family Plants.</title>
        <authorList>
            <person name="Yamashiro T."/>
            <person name="Shiraishi A."/>
            <person name="Nakayama K."/>
            <person name="Satake H."/>
        </authorList>
    </citation>
    <scope>NUCLEOTIDE SEQUENCE</scope>
</reference>